<dbReference type="GO" id="GO:0000162">
    <property type="term" value="P:L-tryptophan biosynthetic process"/>
    <property type="evidence" value="ECO:0007669"/>
    <property type="project" value="UniProtKB-KW"/>
</dbReference>
<dbReference type="EMBL" id="APHR01000059">
    <property type="protein sequence ID" value="EMR12316.1"/>
    <property type="molecule type" value="Genomic_DNA"/>
</dbReference>
<dbReference type="Proteomes" id="UP000012019">
    <property type="component" value="Unassembled WGS sequence"/>
</dbReference>
<dbReference type="InterPro" id="IPR005940">
    <property type="entry name" value="Anthranilate_Pribosyl_Tfrase"/>
</dbReference>
<name>M7NYP0_9GAMM</name>
<dbReference type="Pfam" id="PF02885">
    <property type="entry name" value="Glycos_trans_3N"/>
    <property type="match status" value="1"/>
</dbReference>
<dbReference type="SUPFAM" id="SSF52418">
    <property type="entry name" value="Nucleoside phosphorylase/phosphoribosyltransferase catalytic domain"/>
    <property type="match status" value="1"/>
</dbReference>
<dbReference type="InterPro" id="IPR035902">
    <property type="entry name" value="Nuc_phospho_transferase"/>
</dbReference>
<dbReference type="Gene3D" id="1.20.970.10">
    <property type="entry name" value="Transferase, Pyrimidine Nucleoside Phosphorylase, Chain C"/>
    <property type="match status" value="1"/>
</dbReference>
<keyword evidence="3" id="KW-0028">Amino-acid biosynthesis</keyword>
<evidence type="ECO:0000313" key="7">
    <source>
        <dbReference type="Proteomes" id="UP000012019"/>
    </source>
</evidence>
<evidence type="ECO:0000256" key="1">
    <source>
        <dbReference type="ARBA" id="ARBA00022676"/>
    </source>
</evidence>
<keyword evidence="1 6" id="KW-0328">Glycosyltransferase</keyword>
<dbReference type="PANTHER" id="PTHR43285:SF3">
    <property type="entry name" value="SLL1634 PROTEIN"/>
    <property type="match status" value="1"/>
</dbReference>
<dbReference type="GO" id="GO:0004048">
    <property type="term" value="F:anthranilate phosphoribosyltransferase activity"/>
    <property type="evidence" value="ECO:0007669"/>
    <property type="project" value="InterPro"/>
</dbReference>
<accession>M7NYP0</accession>
<dbReference type="InterPro" id="IPR017459">
    <property type="entry name" value="Glycosyl_Trfase_fam3_N_dom"/>
</dbReference>
<keyword evidence="3" id="KW-0822">Tryptophan biosynthesis</keyword>
<dbReference type="GO" id="GO:0005829">
    <property type="term" value="C:cytosol"/>
    <property type="evidence" value="ECO:0007669"/>
    <property type="project" value="TreeGrafter"/>
</dbReference>
<evidence type="ECO:0000256" key="2">
    <source>
        <dbReference type="ARBA" id="ARBA00022679"/>
    </source>
</evidence>
<feature type="domain" description="Glycosyl transferase family 3" evidence="4">
    <location>
        <begin position="98"/>
        <end position="338"/>
    </location>
</feature>
<dbReference type="eggNOG" id="COG0547">
    <property type="taxonomic scope" value="Bacteria"/>
</dbReference>
<protein>
    <submittedName>
        <fullName evidence="6">Anthranilate phosphoribosyltransferase</fullName>
    </submittedName>
</protein>
<gene>
    <name evidence="6" type="ORF">MPL1_10808</name>
</gene>
<sequence length="346" mass="37820">MTALADAIKKVATGPHLSKDLTTEELVAAMQEILSGEADEVRAAIFFIALRMKGETNAENLGVLQALQQHTHQLDVAVDDLLVYSDPFNGFNRHCPMSVFMLPVLAAAGLPVMSQGVQSMGPKFGVTHAQVLQAAGMNQQTLETAKSRLEDPSIGWAYVDQSVASPAVFQLQSLRERMIKRPSIATLEKMLLPLRARRNHLMIGFVHKAYPSVLGWLVNHSDFNSAMIMRGLEGGVIPTLRELSNNYQVLDGELKEWPLDPLQFAIEQDTRGVQPVAEKVTAAETLERGLEALNGHKGPARDSLIYGAAAALCHCGLHADFMAAANHVRELLDSGKALQQFEQGRR</sequence>
<dbReference type="STRING" id="1286106.MPL1_10808"/>
<evidence type="ECO:0000259" key="5">
    <source>
        <dbReference type="Pfam" id="PF02885"/>
    </source>
</evidence>
<keyword evidence="3" id="KW-0057">Aromatic amino acid biosynthesis</keyword>
<evidence type="ECO:0000313" key="6">
    <source>
        <dbReference type="EMBL" id="EMR12316.1"/>
    </source>
</evidence>
<proteinExistence type="predicted"/>
<dbReference type="InterPro" id="IPR000312">
    <property type="entry name" value="Glycosyl_Trfase_fam3"/>
</dbReference>
<dbReference type="Pfam" id="PF00591">
    <property type="entry name" value="Glycos_transf_3"/>
    <property type="match status" value="1"/>
</dbReference>
<keyword evidence="2 6" id="KW-0808">Transferase</keyword>
<reference evidence="6 7" key="1">
    <citation type="journal article" date="2013" name="Genome Announc.">
        <title>Draft Genome Sequence of Methylophaga lonarensis MPLT, a Haloalkaliphilic (Non-Methane-Utilizing) Methylotroph.</title>
        <authorList>
            <person name="Shetty S.A."/>
            <person name="Marathe N.P."/>
            <person name="Munot H."/>
            <person name="Antony C.P."/>
            <person name="Dhotre D.P."/>
            <person name="Murrell J.C."/>
            <person name="Shouche Y.S."/>
        </authorList>
    </citation>
    <scope>NUCLEOTIDE SEQUENCE [LARGE SCALE GENOMIC DNA]</scope>
    <source>
        <strain evidence="6 7">MPL</strain>
    </source>
</reference>
<dbReference type="PATRIC" id="fig|1286106.3.peg.2163"/>
<organism evidence="6 7">
    <name type="scientific">Methylophaga lonarensis MPL</name>
    <dbReference type="NCBI Taxonomy" id="1286106"/>
    <lineage>
        <taxon>Bacteria</taxon>
        <taxon>Pseudomonadati</taxon>
        <taxon>Pseudomonadota</taxon>
        <taxon>Gammaproteobacteria</taxon>
        <taxon>Thiotrichales</taxon>
        <taxon>Piscirickettsiaceae</taxon>
        <taxon>Methylophaga</taxon>
    </lineage>
</organism>
<comment type="caution">
    <text evidence="6">The sequence shown here is derived from an EMBL/GenBank/DDBJ whole genome shotgun (WGS) entry which is preliminary data.</text>
</comment>
<keyword evidence="7" id="KW-1185">Reference proteome</keyword>
<dbReference type="RefSeq" id="WP_009727122.1">
    <property type="nucleotide sequence ID" value="NZ_APHR01000059.1"/>
</dbReference>
<evidence type="ECO:0000259" key="4">
    <source>
        <dbReference type="Pfam" id="PF00591"/>
    </source>
</evidence>
<dbReference type="PANTHER" id="PTHR43285">
    <property type="entry name" value="ANTHRANILATE PHOSPHORIBOSYLTRANSFERASE"/>
    <property type="match status" value="1"/>
</dbReference>
<dbReference type="Gene3D" id="3.40.1030.10">
    <property type="entry name" value="Nucleoside phosphorylase/phosphoribosyltransferase catalytic domain"/>
    <property type="match status" value="1"/>
</dbReference>
<dbReference type="SUPFAM" id="SSF47648">
    <property type="entry name" value="Nucleoside phosphorylase/phosphoribosyltransferase N-terminal domain"/>
    <property type="match status" value="1"/>
</dbReference>
<feature type="domain" description="Glycosyl transferase family 3 N-terminal" evidence="5">
    <location>
        <begin position="6"/>
        <end position="70"/>
    </location>
</feature>
<dbReference type="OrthoDB" id="9768896at2"/>
<dbReference type="InterPro" id="IPR036320">
    <property type="entry name" value="Glycosyl_Trfase_fam3_N_dom_sf"/>
</dbReference>
<dbReference type="AlphaFoldDB" id="M7NYP0"/>
<evidence type="ECO:0000256" key="3">
    <source>
        <dbReference type="ARBA" id="ARBA00022822"/>
    </source>
</evidence>